<accession>A0A7C1FGC7</accession>
<comment type="caution">
    <text evidence="2">The sequence shown here is derived from an EMBL/GenBank/DDBJ whole genome shotgun (WGS) entry which is preliminary data.</text>
</comment>
<dbReference type="InterPro" id="IPR007214">
    <property type="entry name" value="YbaK/aa-tRNA-synth-assoc-dom"/>
</dbReference>
<dbReference type="InterPro" id="IPR036754">
    <property type="entry name" value="YbaK/aa-tRNA-synt-asso_dom_sf"/>
</dbReference>
<dbReference type="SUPFAM" id="SSF55826">
    <property type="entry name" value="YbaK/ProRS associated domain"/>
    <property type="match status" value="1"/>
</dbReference>
<organism evidence="2">
    <name type="scientific">Caldilinea aerophila</name>
    <dbReference type="NCBI Taxonomy" id="133453"/>
    <lineage>
        <taxon>Bacteria</taxon>
        <taxon>Bacillati</taxon>
        <taxon>Chloroflexota</taxon>
        <taxon>Caldilineae</taxon>
        <taxon>Caldilineales</taxon>
        <taxon>Caldilineaceae</taxon>
        <taxon>Caldilinea</taxon>
    </lineage>
</organism>
<dbReference type="PANTHER" id="PTHR30411">
    <property type="entry name" value="CYTOPLASMIC PROTEIN"/>
    <property type="match status" value="1"/>
</dbReference>
<dbReference type="Pfam" id="PF04073">
    <property type="entry name" value="tRNA_edit"/>
    <property type="match status" value="1"/>
</dbReference>
<sequence>MMSPLKPSAQKVQDALRARGFRNQVIEFAASTRTSAEAAAAVGCTVEQIAKSVVFIGKASGQPLLVIASGGNRVDEKKVQTLVGEKIARADADFVRAQTGFVIGGVPPLGHDRPLRTFIDADLLAYAEIWAAAGHPNAVFRLTPDELVQMTGGVVADVKAASAP</sequence>
<dbReference type="Gene3D" id="3.90.960.10">
    <property type="entry name" value="YbaK/aminoacyl-tRNA synthetase-associated domain"/>
    <property type="match status" value="1"/>
</dbReference>
<feature type="domain" description="YbaK/aminoacyl-tRNA synthetase-associated" evidence="1">
    <location>
        <begin position="31"/>
        <end position="148"/>
    </location>
</feature>
<dbReference type="CDD" id="cd04333">
    <property type="entry name" value="ProX_deacylase"/>
    <property type="match status" value="1"/>
</dbReference>
<protein>
    <submittedName>
        <fullName evidence="2">YbaK/EbsC family protein</fullName>
    </submittedName>
</protein>
<gene>
    <name evidence="2" type="ORF">ENQ20_12525</name>
</gene>
<dbReference type="GO" id="GO:0002161">
    <property type="term" value="F:aminoacyl-tRNA deacylase activity"/>
    <property type="evidence" value="ECO:0007669"/>
    <property type="project" value="InterPro"/>
</dbReference>
<dbReference type="AlphaFoldDB" id="A0A7C1FGC7"/>
<proteinExistence type="predicted"/>
<evidence type="ECO:0000259" key="1">
    <source>
        <dbReference type="Pfam" id="PF04073"/>
    </source>
</evidence>
<reference evidence="2" key="1">
    <citation type="journal article" date="2020" name="mSystems">
        <title>Genome- and Community-Level Interaction Insights into Carbon Utilization and Element Cycling Functions of Hydrothermarchaeota in Hydrothermal Sediment.</title>
        <authorList>
            <person name="Zhou Z."/>
            <person name="Liu Y."/>
            <person name="Xu W."/>
            <person name="Pan J."/>
            <person name="Luo Z.H."/>
            <person name="Li M."/>
        </authorList>
    </citation>
    <scope>NUCLEOTIDE SEQUENCE [LARGE SCALE GENOMIC DNA]</scope>
    <source>
        <strain evidence="2">SpSt-289</strain>
    </source>
</reference>
<dbReference type="PANTHER" id="PTHR30411:SF1">
    <property type="entry name" value="CYTOPLASMIC PROTEIN"/>
    <property type="match status" value="1"/>
</dbReference>
<evidence type="ECO:0000313" key="2">
    <source>
        <dbReference type="EMBL" id="HDX32292.1"/>
    </source>
</evidence>
<dbReference type="EMBL" id="DSMG01000122">
    <property type="protein sequence ID" value="HDX32292.1"/>
    <property type="molecule type" value="Genomic_DNA"/>
</dbReference>
<name>A0A7C1FGC7_9CHLR</name>